<dbReference type="GO" id="GO:0046873">
    <property type="term" value="F:metal ion transmembrane transporter activity"/>
    <property type="evidence" value="ECO:0007669"/>
    <property type="project" value="InterPro"/>
</dbReference>
<feature type="transmembrane region" description="Helical" evidence="6">
    <location>
        <begin position="256"/>
        <end position="275"/>
    </location>
</feature>
<comment type="similarity">
    <text evidence="2">Belongs to the CorA metal ion transporter (MIT) (TC 1.A.35) family.</text>
</comment>
<dbReference type="InterPro" id="IPR002523">
    <property type="entry name" value="MgTranspt_CorA/ZnTranspt_ZntB"/>
</dbReference>
<name>A0AAW4W3K3_9FIRM</name>
<evidence type="ECO:0000256" key="5">
    <source>
        <dbReference type="ARBA" id="ARBA00023136"/>
    </source>
</evidence>
<organism evidence="7 8">
    <name type="scientific">Agathobaculum butyriciproducens</name>
    <dbReference type="NCBI Taxonomy" id="1628085"/>
    <lineage>
        <taxon>Bacteria</taxon>
        <taxon>Bacillati</taxon>
        <taxon>Bacillota</taxon>
        <taxon>Clostridia</taxon>
        <taxon>Eubacteriales</taxon>
        <taxon>Butyricicoccaceae</taxon>
        <taxon>Agathobaculum</taxon>
    </lineage>
</organism>
<dbReference type="Proteomes" id="UP001298753">
    <property type="component" value="Unassembled WGS sequence"/>
</dbReference>
<dbReference type="CDD" id="cd12827">
    <property type="entry name" value="EcCorA_ZntB-like_u2"/>
    <property type="match status" value="1"/>
</dbReference>
<keyword evidence="5 6" id="KW-0472">Membrane</keyword>
<evidence type="ECO:0000313" key="8">
    <source>
        <dbReference type="Proteomes" id="UP001298753"/>
    </source>
</evidence>
<dbReference type="AlphaFoldDB" id="A0AAW4W3K3"/>
<dbReference type="Gene3D" id="1.20.58.340">
    <property type="entry name" value="Magnesium transport protein CorA, transmembrane region"/>
    <property type="match status" value="2"/>
</dbReference>
<sequence>MVEFFKTVDGRITEVSEFTEGCWVNMVHPSSDELEQIAQAAQVEEEFVRAALDPEESSRVDTEDEQLLMIVDIPMVEKSSVEDGGQMFTTIPMGIVVAQNAVITVCLEDSIILRSIAEGAVKGVHTSLKTRFVFQILLRIAGRFLKNLRMIERDFTRIEKRLYDSLKNEELIQLLGLSKSLVYFSSSLKGNEVTMEKVLRGRVLKLYEDDRDILEDALIEVRQAIEMANIYSNIMAGTMDAYASVVSNNLNIIMKVLTILTIIMTIPNIVFGFFGMNIGEGQIPGDWVWWMPLAITVVGCFFAWWMLKKKNLD</sequence>
<gene>
    <name evidence="7" type="ORF">LKD22_06315</name>
</gene>
<proteinExistence type="inferred from homology"/>
<keyword evidence="8" id="KW-1185">Reference proteome</keyword>
<dbReference type="EMBL" id="JAJEPX010000014">
    <property type="protein sequence ID" value="MCC2176738.1"/>
    <property type="molecule type" value="Genomic_DNA"/>
</dbReference>
<dbReference type="GO" id="GO:0016020">
    <property type="term" value="C:membrane"/>
    <property type="evidence" value="ECO:0007669"/>
    <property type="project" value="UniProtKB-SubCell"/>
</dbReference>
<dbReference type="InterPro" id="IPR045861">
    <property type="entry name" value="CorA_cytoplasmic_dom"/>
</dbReference>
<dbReference type="GeneID" id="98660152"/>
<evidence type="ECO:0000256" key="4">
    <source>
        <dbReference type="ARBA" id="ARBA00022989"/>
    </source>
</evidence>
<reference evidence="7 8" key="1">
    <citation type="submission" date="2021-10" db="EMBL/GenBank/DDBJ databases">
        <title>Anaerobic single-cell dispensing facilitates the cultivation of human gut bacteria.</title>
        <authorList>
            <person name="Afrizal A."/>
        </authorList>
    </citation>
    <scope>NUCLEOTIDE SEQUENCE [LARGE SCALE GENOMIC DNA]</scope>
    <source>
        <strain evidence="7 8">CLA-AA-H270</strain>
    </source>
</reference>
<comment type="subcellular location">
    <subcellularLocation>
        <location evidence="1">Membrane</location>
        <topology evidence="1">Multi-pass membrane protein</topology>
    </subcellularLocation>
</comment>
<evidence type="ECO:0000256" key="1">
    <source>
        <dbReference type="ARBA" id="ARBA00004141"/>
    </source>
</evidence>
<protein>
    <submittedName>
        <fullName evidence="7">Magnesium transporter CorA family protein</fullName>
    </submittedName>
</protein>
<dbReference type="InterPro" id="IPR047199">
    <property type="entry name" value="CorA-like"/>
</dbReference>
<accession>A0AAW4W3K3</accession>
<keyword evidence="4 6" id="KW-1133">Transmembrane helix</keyword>
<dbReference type="PANTHER" id="PTHR47891:SF2">
    <property type="entry name" value="MAGNESIUM AND COBALT TRANSPORTER"/>
    <property type="match status" value="1"/>
</dbReference>
<dbReference type="SUPFAM" id="SSF144083">
    <property type="entry name" value="Magnesium transport protein CorA, transmembrane region"/>
    <property type="match status" value="1"/>
</dbReference>
<dbReference type="RefSeq" id="WP_110436341.1">
    <property type="nucleotide sequence ID" value="NZ_DBEZDI010000189.1"/>
</dbReference>
<evidence type="ECO:0000256" key="6">
    <source>
        <dbReference type="SAM" id="Phobius"/>
    </source>
</evidence>
<dbReference type="PANTHER" id="PTHR47891">
    <property type="entry name" value="TRANSPORTER-RELATED"/>
    <property type="match status" value="1"/>
</dbReference>
<keyword evidence="3 6" id="KW-0812">Transmembrane</keyword>
<evidence type="ECO:0000256" key="2">
    <source>
        <dbReference type="ARBA" id="ARBA00009765"/>
    </source>
</evidence>
<evidence type="ECO:0000256" key="3">
    <source>
        <dbReference type="ARBA" id="ARBA00022692"/>
    </source>
</evidence>
<dbReference type="Gene3D" id="3.30.460.20">
    <property type="entry name" value="CorA soluble domain-like"/>
    <property type="match status" value="1"/>
</dbReference>
<dbReference type="SUPFAM" id="SSF143865">
    <property type="entry name" value="CorA soluble domain-like"/>
    <property type="match status" value="1"/>
</dbReference>
<feature type="transmembrane region" description="Helical" evidence="6">
    <location>
        <begin position="287"/>
        <end position="307"/>
    </location>
</feature>
<dbReference type="InterPro" id="IPR045863">
    <property type="entry name" value="CorA_TM1_TM2"/>
</dbReference>
<comment type="caution">
    <text evidence="7">The sequence shown here is derived from an EMBL/GenBank/DDBJ whole genome shotgun (WGS) entry which is preliminary data.</text>
</comment>
<dbReference type="Pfam" id="PF01544">
    <property type="entry name" value="CorA"/>
    <property type="match status" value="1"/>
</dbReference>
<evidence type="ECO:0000313" key="7">
    <source>
        <dbReference type="EMBL" id="MCC2176738.1"/>
    </source>
</evidence>